<dbReference type="GO" id="GO:0012505">
    <property type="term" value="C:endomembrane system"/>
    <property type="evidence" value="ECO:0007669"/>
    <property type="project" value="UniProtKB-SubCell"/>
</dbReference>
<feature type="transmembrane region" description="Helical" evidence="6">
    <location>
        <begin position="356"/>
        <end position="378"/>
    </location>
</feature>
<evidence type="ECO:0000256" key="5">
    <source>
        <dbReference type="ARBA" id="ARBA00023136"/>
    </source>
</evidence>
<dbReference type="STRING" id="1464123.SAMN05444126_11028"/>
<comment type="caution">
    <text evidence="7">The sequence shown here is derived from an EMBL/GenBank/DDBJ whole genome shotgun (WGS) entry which is preliminary data.</text>
</comment>
<keyword evidence="4 6" id="KW-1133">Transmembrane helix</keyword>
<protein>
    <submittedName>
        <fullName evidence="7">Uncharacterized membrane protein YheB, UPF0754 family</fullName>
    </submittedName>
</protein>
<sequence length="379" mass="43383">MEGFWIILLLIFIGAVVGGGTNILAIRMIFRPHKPMYIGKARLPFTPGLIPKRRGEIADRLGKMVEEHLLTPEGIQTKLEEGAIFPELERRIGEAVNRLVMEEITIDEWLEENFDTKGRPEQIRRALETAIRNKLTAFVKEYENLPMNETIPPEWQTKINERIPHLSGEIISRVDKYLHSPEGQEQLQKMIDQFFRSKGSMSNMFGRMASRFSLANFVTKEITKFLNEPNTVNMLSELLKSEWDKTLLKAPAELFDSNVLSQRIERLTQMVVDEVPIVGEWNKPLNEWSGEYRDAIERHVLPAVMGAAATMLSRYLATVMHQVGIRDVVRRQVNDFPIYKLEEMLVMIAIRELKMIALLGAIIGGLIGLIQGSVIIFFI</sequence>
<dbReference type="RefSeq" id="WP_177169669.1">
    <property type="nucleotide sequence ID" value="NZ_FOGV01000010.1"/>
</dbReference>
<dbReference type="AlphaFoldDB" id="A0A1H9THA6"/>
<evidence type="ECO:0000256" key="3">
    <source>
        <dbReference type="ARBA" id="ARBA00022692"/>
    </source>
</evidence>
<feature type="transmembrane region" description="Helical" evidence="6">
    <location>
        <begin position="6"/>
        <end position="30"/>
    </location>
</feature>
<evidence type="ECO:0000256" key="6">
    <source>
        <dbReference type="SAM" id="Phobius"/>
    </source>
</evidence>
<dbReference type="EMBL" id="FOGV01000010">
    <property type="protein sequence ID" value="SER96710.1"/>
    <property type="molecule type" value="Genomic_DNA"/>
</dbReference>
<evidence type="ECO:0000313" key="8">
    <source>
        <dbReference type="Proteomes" id="UP000199318"/>
    </source>
</evidence>
<keyword evidence="3 6" id="KW-0812">Transmembrane</keyword>
<proteinExistence type="inferred from homology"/>
<reference evidence="8" key="1">
    <citation type="submission" date="2016-10" db="EMBL/GenBank/DDBJ databases">
        <authorList>
            <person name="de Groot N.N."/>
        </authorList>
    </citation>
    <scope>NUCLEOTIDE SEQUENCE [LARGE SCALE GENOMIC DNA]</scope>
    <source>
        <strain evidence="8">10nlg</strain>
    </source>
</reference>
<evidence type="ECO:0000313" key="7">
    <source>
        <dbReference type="EMBL" id="SER96710.1"/>
    </source>
</evidence>
<dbReference type="Pfam" id="PF04286">
    <property type="entry name" value="DUF445"/>
    <property type="match status" value="1"/>
</dbReference>
<evidence type="ECO:0000256" key="4">
    <source>
        <dbReference type="ARBA" id="ARBA00022989"/>
    </source>
</evidence>
<comment type="subcellular location">
    <subcellularLocation>
        <location evidence="1">Endomembrane system</location>
    </subcellularLocation>
</comment>
<dbReference type="PANTHER" id="PTHR35791">
    <property type="entry name" value="UPF0754 MEMBRANE PROTEIN YHEB"/>
    <property type="match status" value="1"/>
</dbReference>
<comment type="similarity">
    <text evidence="2">Belongs to the UPF0754 family.</text>
</comment>
<dbReference type="PANTHER" id="PTHR35791:SF1">
    <property type="entry name" value="UPF0754 MEMBRANE PROTEIN YHEB"/>
    <property type="match status" value="1"/>
</dbReference>
<keyword evidence="5 6" id="KW-0472">Membrane</keyword>
<keyword evidence="8" id="KW-1185">Reference proteome</keyword>
<name>A0A1H9THA6_9BACI</name>
<accession>A0A1H9THA6</accession>
<evidence type="ECO:0000256" key="2">
    <source>
        <dbReference type="ARBA" id="ARBA00008053"/>
    </source>
</evidence>
<organism evidence="7 8">
    <name type="scientific">Salisediminibacterium halotolerans</name>
    <dbReference type="NCBI Taxonomy" id="517425"/>
    <lineage>
        <taxon>Bacteria</taxon>
        <taxon>Bacillati</taxon>
        <taxon>Bacillota</taxon>
        <taxon>Bacilli</taxon>
        <taxon>Bacillales</taxon>
        <taxon>Bacillaceae</taxon>
        <taxon>Salisediminibacterium</taxon>
    </lineage>
</organism>
<dbReference type="Proteomes" id="UP000199318">
    <property type="component" value="Unassembled WGS sequence"/>
</dbReference>
<evidence type="ECO:0000256" key="1">
    <source>
        <dbReference type="ARBA" id="ARBA00004308"/>
    </source>
</evidence>
<dbReference type="InterPro" id="IPR007383">
    <property type="entry name" value="DUF445"/>
</dbReference>
<gene>
    <name evidence="7" type="ORF">SAMN05444126_11028</name>
</gene>